<accession>A0A6J6WFU8</accession>
<sequence>MKSESFCARSGSKVAKSWLRTNIKSPVGAVFDAFADSGTRTVTATVAAAKKAPSIFFLDAICIFQSMWTVNSPNDKGQRSTFVVWRF</sequence>
<dbReference type="AlphaFoldDB" id="A0A6J6WFU8"/>
<gene>
    <name evidence="1" type="ORF">UFOPK2928_00792</name>
</gene>
<dbReference type="EMBL" id="CAEZZY010000080">
    <property type="protein sequence ID" value="CAB4781047.1"/>
    <property type="molecule type" value="Genomic_DNA"/>
</dbReference>
<name>A0A6J6WFU8_9ZZZZ</name>
<reference evidence="1" key="1">
    <citation type="submission" date="2020-05" db="EMBL/GenBank/DDBJ databases">
        <authorList>
            <person name="Chiriac C."/>
            <person name="Salcher M."/>
            <person name="Ghai R."/>
            <person name="Kavagutti S V."/>
        </authorList>
    </citation>
    <scope>NUCLEOTIDE SEQUENCE</scope>
</reference>
<evidence type="ECO:0000313" key="1">
    <source>
        <dbReference type="EMBL" id="CAB4781047.1"/>
    </source>
</evidence>
<organism evidence="1">
    <name type="scientific">freshwater metagenome</name>
    <dbReference type="NCBI Taxonomy" id="449393"/>
    <lineage>
        <taxon>unclassified sequences</taxon>
        <taxon>metagenomes</taxon>
        <taxon>ecological metagenomes</taxon>
    </lineage>
</organism>
<proteinExistence type="predicted"/>
<protein>
    <submittedName>
        <fullName evidence="1">Unannotated protein</fullName>
    </submittedName>
</protein>